<protein>
    <submittedName>
        <fullName evidence="1">Uncharacterized protein</fullName>
    </submittedName>
</protein>
<dbReference type="AlphaFoldDB" id="A0AAP0PSE5"/>
<dbReference type="Proteomes" id="UP001417504">
    <property type="component" value="Unassembled WGS sequence"/>
</dbReference>
<accession>A0AAP0PSE5</accession>
<organism evidence="1 2">
    <name type="scientific">Stephania japonica</name>
    <dbReference type="NCBI Taxonomy" id="461633"/>
    <lineage>
        <taxon>Eukaryota</taxon>
        <taxon>Viridiplantae</taxon>
        <taxon>Streptophyta</taxon>
        <taxon>Embryophyta</taxon>
        <taxon>Tracheophyta</taxon>
        <taxon>Spermatophyta</taxon>
        <taxon>Magnoliopsida</taxon>
        <taxon>Ranunculales</taxon>
        <taxon>Menispermaceae</taxon>
        <taxon>Menispermoideae</taxon>
        <taxon>Cissampelideae</taxon>
        <taxon>Stephania</taxon>
    </lineage>
</organism>
<name>A0AAP0PSE5_9MAGN</name>
<comment type="caution">
    <text evidence="1">The sequence shown here is derived from an EMBL/GenBank/DDBJ whole genome shotgun (WGS) entry which is preliminary data.</text>
</comment>
<reference evidence="1 2" key="1">
    <citation type="submission" date="2024-01" db="EMBL/GenBank/DDBJ databases">
        <title>Genome assemblies of Stephania.</title>
        <authorList>
            <person name="Yang L."/>
        </authorList>
    </citation>
    <scope>NUCLEOTIDE SEQUENCE [LARGE SCALE GENOMIC DNA]</scope>
    <source>
        <strain evidence="1">QJT</strain>
        <tissue evidence="1">Leaf</tissue>
    </source>
</reference>
<evidence type="ECO:0000313" key="2">
    <source>
        <dbReference type="Proteomes" id="UP001417504"/>
    </source>
</evidence>
<keyword evidence="2" id="KW-1185">Reference proteome</keyword>
<dbReference type="EMBL" id="JBBNAE010000001">
    <property type="protein sequence ID" value="KAK9152889.1"/>
    <property type="molecule type" value="Genomic_DNA"/>
</dbReference>
<proteinExistence type="predicted"/>
<gene>
    <name evidence="1" type="ORF">Sjap_000369</name>
</gene>
<evidence type="ECO:0000313" key="1">
    <source>
        <dbReference type="EMBL" id="KAK9152889.1"/>
    </source>
</evidence>
<sequence length="163" mass="18045">MTPPSRCPLSVSRSPLSQDLSVSRDLLTLSSLSRPLSVSHSPLCAHAHDLSLPDLLSRLSAFLRFRVHDLALDLSLPIEISLAQPHQIALGFDISAFALWRFTSGGFVRQIPILMYGILSISSIPSTFDLCCHCSVNRGEWRNRECAEIFDQVLVLPLSSFDL</sequence>